<feature type="signal peptide" evidence="4">
    <location>
        <begin position="1"/>
        <end position="24"/>
    </location>
</feature>
<evidence type="ECO:0000259" key="5">
    <source>
        <dbReference type="Pfam" id="PF00150"/>
    </source>
</evidence>
<dbReference type="PANTHER" id="PTHR31263:SF0">
    <property type="entry name" value="CELLULASE FAMILY PROTEIN (AFU_ORTHOLOGUE AFUA_5G14560)"/>
    <property type="match status" value="1"/>
</dbReference>
<name>A0ABX7QWD4_9GAMM</name>
<reference evidence="6 7" key="1">
    <citation type="submission" date="2021-03" db="EMBL/GenBank/DDBJ databases">
        <title>Novel species identification of genus Shewanella.</title>
        <authorList>
            <person name="Liu G."/>
            <person name="Zhang Q."/>
        </authorList>
    </citation>
    <scope>NUCLEOTIDE SEQUENCE [LARGE SCALE GENOMIC DNA]</scope>
    <source>
        <strain evidence="6 7">FJAT-51800</strain>
    </source>
</reference>
<keyword evidence="4" id="KW-0732">Signal</keyword>
<evidence type="ECO:0000256" key="4">
    <source>
        <dbReference type="SAM" id="SignalP"/>
    </source>
</evidence>
<dbReference type="SUPFAM" id="SSF51445">
    <property type="entry name" value="(Trans)glycosidases"/>
    <property type="match status" value="1"/>
</dbReference>
<accession>A0ABX7QWD4</accession>
<evidence type="ECO:0000313" key="6">
    <source>
        <dbReference type="EMBL" id="QSX35290.1"/>
    </source>
</evidence>
<organism evidence="6 7">
    <name type="scientific">Shewanella avicenniae</name>
    <dbReference type="NCBI Taxonomy" id="2814294"/>
    <lineage>
        <taxon>Bacteria</taxon>
        <taxon>Pseudomonadati</taxon>
        <taxon>Pseudomonadota</taxon>
        <taxon>Gammaproteobacteria</taxon>
        <taxon>Alteromonadales</taxon>
        <taxon>Shewanellaceae</taxon>
        <taxon>Shewanella</taxon>
    </lineage>
</organism>
<dbReference type="RefSeq" id="WP_207356484.1">
    <property type="nucleotide sequence ID" value="NZ_CP071503.1"/>
</dbReference>
<keyword evidence="1 3" id="KW-0378">Hydrolase</keyword>
<sequence>MLARVLRPIYLGTGLLFCPLLSFANCDTVAYPLHTDQQFIRDSQGCKVVLKSVNWFGGESAALTPGGLDKQPLADLISLIKQAGFNSVRLPWANEMVAKNPLIETRLLKANPKLQGKSALMVFDNIIDALGNAGLMVILDNHRSRGDWCCDDIHGDGLWYSKDYSPESYFEHWQLMAKRYRDRKFVIAAELRNEVRPDKQLDLEPTWGDGNPKTDWKAAATKVANLIHQQNPALLIMIGGLRWQTDLADIKASPVKLNAANKLVYVAHDYVWNHPAKDLTDPAAFAENAYQLWGFILEPNQPYTAPLYLSEWGGCTQTGKDGQRCPEDRYQFVEAFANYICSLPADATASWAYWPLNGEQMMGYSRTEGDVETYGLLKPDWKTWASPKLMKQLASPSCGVK</sequence>
<keyword evidence="7" id="KW-1185">Reference proteome</keyword>
<evidence type="ECO:0000256" key="1">
    <source>
        <dbReference type="ARBA" id="ARBA00022801"/>
    </source>
</evidence>
<dbReference type="Pfam" id="PF00150">
    <property type="entry name" value="Cellulase"/>
    <property type="match status" value="1"/>
</dbReference>
<keyword evidence="2 3" id="KW-0326">Glycosidase</keyword>
<dbReference type="PANTHER" id="PTHR31263">
    <property type="entry name" value="CELLULASE FAMILY PROTEIN (AFU_ORTHOLOGUE AFUA_5G14560)"/>
    <property type="match status" value="1"/>
</dbReference>
<dbReference type="Gene3D" id="3.20.20.80">
    <property type="entry name" value="Glycosidases"/>
    <property type="match status" value="1"/>
</dbReference>
<dbReference type="EMBL" id="CP071503">
    <property type="protein sequence ID" value="QSX35290.1"/>
    <property type="molecule type" value="Genomic_DNA"/>
</dbReference>
<evidence type="ECO:0000313" key="7">
    <source>
        <dbReference type="Proteomes" id="UP000662770"/>
    </source>
</evidence>
<feature type="domain" description="Glycoside hydrolase family 5" evidence="5">
    <location>
        <begin position="52"/>
        <end position="358"/>
    </location>
</feature>
<feature type="chain" id="PRO_5045383934" evidence="4">
    <location>
        <begin position="25"/>
        <end position="401"/>
    </location>
</feature>
<evidence type="ECO:0000256" key="2">
    <source>
        <dbReference type="ARBA" id="ARBA00023295"/>
    </source>
</evidence>
<gene>
    <name evidence="6" type="ORF">JYB87_08905</name>
</gene>
<evidence type="ECO:0000256" key="3">
    <source>
        <dbReference type="RuleBase" id="RU361153"/>
    </source>
</evidence>
<protein>
    <submittedName>
        <fullName evidence="6">Cellulase family glycosylhydrolase</fullName>
    </submittedName>
</protein>
<proteinExistence type="inferred from homology"/>
<dbReference type="InterPro" id="IPR017853">
    <property type="entry name" value="GH"/>
</dbReference>
<dbReference type="Proteomes" id="UP000662770">
    <property type="component" value="Chromosome"/>
</dbReference>
<dbReference type="InterPro" id="IPR001547">
    <property type="entry name" value="Glyco_hydro_5"/>
</dbReference>
<comment type="similarity">
    <text evidence="3">Belongs to the glycosyl hydrolase 5 (cellulase A) family.</text>
</comment>